<dbReference type="Proteomes" id="UP001238540">
    <property type="component" value="Unassembled WGS sequence"/>
</dbReference>
<dbReference type="EMBL" id="JAUFQC010000001">
    <property type="protein sequence ID" value="MDN3610440.1"/>
    <property type="molecule type" value="Genomic_DNA"/>
</dbReference>
<dbReference type="RefSeq" id="WP_290312032.1">
    <property type="nucleotide sequence ID" value="NZ_JAUFQC010000001.1"/>
</dbReference>
<evidence type="ECO:0000313" key="2">
    <source>
        <dbReference type="Proteomes" id="UP001238540"/>
    </source>
</evidence>
<keyword evidence="2" id="KW-1185">Reference proteome</keyword>
<sequence>MIERDAYGEGAHRWNSALLKLTRTGTSVFISEISGRPNLLETLKIGQGLMTCMTLMKPLYRINKRHGIIIWNSQEE</sequence>
<reference evidence="2" key="1">
    <citation type="journal article" date="2019" name="Int. J. Syst. Evol. Microbiol.">
        <title>The Global Catalogue of Microorganisms (GCM) 10K type strain sequencing project: providing services to taxonomists for standard genome sequencing and annotation.</title>
        <authorList>
            <consortium name="The Broad Institute Genomics Platform"/>
            <consortium name="The Broad Institute Genome Sequencing Center for Infectious Disease"/>
            <person name="Wu L."/>
            <person name="Ma J."/>
        </authorList>
    </citation>
    <scope>NUCLEOTIDE SEQUENCE [LARGE SCALE GENOMIC DNA]</scope>
    <source>
        <strain evidence="2">CECT 7398</strain>
    </source>
</reference>
<comment type="caution">
    <text evidence="1">The sequence shown here is derived from an EMBL/GenBank/DDBJ whole genome shotgun (WGS) entry which is preliminary data.</text>
</comment>
<gene>
    <name evidence="1" type="ORF">QWZ16_12060</name>
</gene>
<evidence type="ECO:0000313" key="1">
    <source>
        <dbReference type="EMBL" id="MDN3610440.1"/>
    </source>
</evidence>
<name>A0ABT8BTH2_9VIBR</name>
<protein>
    <submittedName>
        <fullName evidence="1">Uncharacterized protein</fullName>
    </submittedName>
</protein>
<organism evidence="1 2">
    <name type="scientific">Vibrio ostreicida</name>
    <dbReference type="NCBI Taxonomy" id="526588"/>
    <lineage>
        <taxon>Bacteria</taxon>
        <taxon>Pseudomonadati</taxon>
        <taxon>Pseudomonadota</taxon>
        <taxon>Gammaproteobacteria</taxon>
        <taxon>Vibrionales</taxon>
        <taxon>Vibrionaceae</taxon>
        <taxon>Vibrio</taxon>
    </lineage>
</organism>
<proteinExistence type="predicted"/>
<accession>A0ABT8BTH2</accession>